<dbReference type="Pfam" id="PF01091">
    <property type="entry name" value="PTN_MK_C"/>
    <property type="match status" value="5"/>
</dbReference>
<keyword evidence="2" id="KW-0732">Signal</keyword>
<protein>
    <recommendedName>
        <fullName evidence="3">Pleiotrophin/Midkine C-terminal domain-containing protein</fullName>
    </recommendedName>
</protein>
<feature type="chain" id="PRO_5042829210" description="Pleiotrophin/Midkine C-terminal domain-containing protein" evidence="2">
    <location>
        <begin position="22"/>
        <end position="347"/>
    </location>
</feature>
<sequence length="347" mass="38773">MTAIWLHVWLIVLCYSQVLLGQDISDGTSGSGTKWIQNDCIYQEGGWSECQPGVASAENTLTLKHGGSPCDEFKTITRPCEVQDLDTSTAVEPACQYDRSSSWTACDAATNTKTKVITLTLGDRMTCPITKTLTKTCSKPILHPCTYEKSGVWSECDTATQTQSKVLKLLDGGSHCAASKEKTQPCKCTYLNSGYWTECNPESLTRTKTKILDKNGGAHCPATIDVTKPCKIVCKYHQNPKWSTCNTETGVRTRVLILKRGKGCQSTRTETEPCTAPKECRYYKTRWSRCDRKTGTKTKYQTLKEGHSGCPASKTRTKPCRRRKWGRHGGFKGHRGRHGRHGRHWEF</sequence>
<feature type="domain" description="Pleiotrophin/Midkine C-terminal" evidence="3">
    <location>
        <begin position="188"/>
        <end position="231"/>
    </location>
</feature>
<feature type="compositionally biased region" description="Basic residues" evidence="1">
    <location>
        <begin position="315"/>
        <end position="347"/>
    </location>
</feature>
<organism evidence="4 5">
    <name type="scientific">Patella caerulea</name>
    <name type="common">Rayed Mediterranean limpet</name>
    <dbReference type="NCBI Taxonomy" id="87958"/>
    <lineage>
        <taxon>Eukaryota</taxon>
        <taxon>Metazoa</taxon>
        <taxon>Spiralia</taxon>
        <taxon>Lophotrochozoa</taxon>
        <taxon>Mollusca</taxon>
        <taxon>Gastropoda</taxon>
        <taxon>Patellogastropoda</taxon>
        <taxon>Patelloidea</taxon>
        <taxon>Patellidae</taxon>
        <taxon>Patella</taxon>
    </lineage>
</organism>
<dbReference type="EMBL" id="JAZGQO010000014">
    <property type="protein sequence ID" value="KAK6171264.1"/>
    <property type="molecule type" value="Genomic_DNA"/>
</dbReference>
<dbReference type="GO" id="GO:0008083">
    <property type="term" value="F:growth factor activity"/>
    <property type="evidence" value="ECO:0007669"/>
    <property type="project" value="InterPro"/>
</dbReference>
<feature type="domain" description="Pleiotrophin/Midkine C-terminal" evidence="3">
    <location>
        <begin position="278"/>
        <end position="323"/>
    </location>
</feature>
<dbReference type="GO" id="GO:0008201">
    <property type="term" value="F:heparin binding"/>
    <property type="evidence" value="ECO:0007669"/>
    <property type="project" value="TreeGrafter"/>
</dbReference>
<dbReference type="GO" id="GO:0048332">
    <property type="term" value="P:mesoderm morphogenesis"/>
    <property type="evidence" value="ECO:0007669"/>
    <property type="project" value="TreeGrafter"/>
</dbReference>
<evidence type="ECO:0000256" key="2">
    <source>
        <dbReference type="SAM" id="SignalP"/>
    </source>
</evidence>
<reference evidence="4 5" key="1">
    <citation type="submission" date="2024-01" db="EMBL/GenBank/DDBJ databases">
        <title>The genome of the rayed Mediterranean limpet Patella caerulea (Linnaeus, 1758).</title>
        <authorList>
            <person name="Anh-Thu Weber A."/>
            <person name="Halstead-Nussloch G."/>
        </authorList>
    </citation>
    <scope>NUCLEOTIDE SEQUENCE [LARGE SCALE GENOMIC DNA]</scope>
    <source>
        <strain evidence="4">AATW-2023a</strain>
        <tissue evidence="4">Whole specimen</tissue>
    </source>
</reference>
<dbReference type="PANTHER" id="PTHR21050">
    <property type="entry name" value="MIDKINE AND PLEIOTROPHIN 1, ISOFORM A-RELATED"/>
    <property type="match status" value="1"/>
</dbReference>
<evidence type="ECO:0000313" key="5">
    <source>
        <dbReference type="Proteomes" id="UP001347796"/>
    </source>
</evidence>
<dbReference type="GO" id="GO:0005576">
    <property type="term" value="C:extracellular region"/>
    <property type="evidence" value="ECO:0007669"/>
    <property type="project" value="TreeGrafter"/>
</dbReference>
<evidence type="ECO:0000259" key="3">
    <source>
        <dbReference type="Pfam" id="PF01091"/>
    </source>
</evidence>
<accession>A0AAN8J8N8</accession>
<proteinExistence type="predicted"/>
<dbReference type="InterPro" id="IPR020090">
    <property type="entry name" value="PTN/MK_C_dom"/>
</dbReference>
<comment type="caution">
    <text evidence="4">The sequence shown here is derived from an EMBL/GenBank/DDBJ whole genome shotgun (WGS) entry which is preliminary data.</text>
</comment>
<gene>
    <name evidence="4" type="ORF">SNE40_019490</name>
</gene>
<keyword evidence="5" id="KW-1185">Reference proteome</keyword>
<feature type="domain" description="Pleiotrophin/Midkine C-terminal" evidence="3">
    <location>
        <begin position="94"/>
        <end position="139"/>
    </location>
</feature>
<name>A0AAN8J8N8_PATCE</name>
<dbReference type="InterPro" id="IPR038130">
    <property type="entry name" value="PTN/MK_C_dom_sf"/>
</dbReference>
<feature type="domain" description="Pleiotrophin/Midkine C-terminal" evidence="3">
    <location>
        <begin position="234"/>
        <end position="276"/>
    </location>
</feature>
<dbReference type="Proteomes" id="UP001347796">
    <property type="component" value="Unassembled WGS sequence"/>
</dbReference>
<dbReference type="AlphaFoldDB" id="A0AAN8J8N8"/>
<feature type="domain" description="Pleiotrophin/Midkine C-terminal" evidence="3">
    <location>
        <begin position="38"/>
        <end position="81"/>
    </location>
</feature>
<feature type="signal peptide" evidence="2">
    <location>
        <begin position="1"/>
        <end position="21"/>
    </location>
</feature>
<evidence type="ECO:0000256" key="1">
    <source>
        <dbReference type="SAM" id="MobiDB-lite"/>
    </source>
</evidence>
<feature type="region of interest" description="Disordered" evidence="1">
    <location>
        <begin position="305"/>
        <end position="347"/>
    </location>
</feature>
<evidence type="ECO:0000313" key="4">
    <source>
        <dbReference type="EMBL" id="KAK6171264.1"/>
    </source>
</evidence>
<dbReference type="PANTHER" id="PTHR21050:SF1">
    <property type="entry name" value="MIDKINE AND PLEIOTROPHIN 1, ISOFORM A-RELATED"/>
    <property type="match status" value="1"/>
</dbReference>
<dbReference type="Gene3D" id="2.30.90.10">
    <property type="entry name" value="Heparin-binding Growth Factor, Midkine, Chain A- C-terminal Domain"/>
    <property type="match status" value="6"/>
</dbReference>